<evidence type="ECO:0000256" key="13">
    <source>
        <dbReference type="HAMAP-Rule" id="MF_00409"/>
    </source>
</evidence>
<keyword evidence="14" id="KW-1133">Transmembrane helix</keyword>
<name>A0ABX7G6X4_9GAMM</name>
<proteinExistence type="inferred from homology"/>
<dbReference type="SUPFAM" id="SSF52540">
    <property type="entry name" value="P-loop containing nucleoside triphosphate hydrolases"/>
    <property type="match status" value="1"/>
</dbReference>
<comment type="pathway">
    <text evidence="2 13">Glycolipid biosynthesis; lipid IV(A) biosynthesis; lipid IV(A) from (3R)-3-hydroxytetradecanoyl-[acyl-carrier-protein] and UDP-N-acetyl-alpha-D-glucosamine: step 6/6.</text>
</comment>
<dbReference type="HAMAP" id="MF_00409">
    <property type="entry name" value="LpxK"/>
    <property type="match status" value="1"/>
</dbReference>
<organism evidence="15 16">
    <name type="scientific">Shewanella litorisediminis</name>
    <dbReference type="NCBI Taxonomy" id="1173586"/>
    <lineage>
        <taxon>Bacteria</taxon>
        <taxon>Pseudomonadati</taxon>
        <taxon>Pseudomonadota</taxon>
        <taxon>Gammaproteobacteria</taxon>
        <taxon>Alteromonadales</taxon>
        <taxon>Shewanellaceae</taxon>
        <taxon>Shewanella</taxon>
    </lineage>
</organism>
<evidence type="ECO:0000256" key="14">
    <source>
        <dbReference type="SAM" id="Phobius"/>
    </source>
</evidence>
<evidence type="ECO:0000256" key="9">
    <source>
        <dbReference type="ARBA" id="ARBA00022777"/>
    </source>
</evidence>
<keyword evidence="9 13" id="KW-0418">Kinase</keyword>
<gene>
    <name evidence="13" type="primary">lpxK</name>
    <name evidence="15" type="ORF">JQC75_06595</name>
</gene>
<evidence type="ECO:0000256" key="12">
    <source>
        <dbReference type="ARBA" id="ARBA00029757"/>
    </source>
</evidence>
<dbReference type="EMBL" id="CP069213">
    <property type="protein sequence ID" value="QRH03070.1"/>
    <property type="molecule type" value="Genomic_DNA"/>
</dbReference>
<evidence type="ECO:0000256" key="6">
    <source>
        <dbReference type="ARBA" id="ARBA00022556"/>
    </source>
</evidence>
<comment type="similarity">
    <text evidence="13">Belongs to the LpxK family.</text>
</comment>
<evidence type="ECO:0000256" key="10">
    <source>
        <dbReference type="ARBA" id="ARBA00022840"/>
    </source>
</evidence>
<keyword evidence="10 13" id="KW-0067">ATP-binding</keyword>
<evidence type="ECO:0000256" key="8">
    <source>
        <dbReference type="ARBA" id="ARBA00022741"/>
    </source>
</evidence>
<keyword evidence="11 13" id="KW-0443">Lipid metabolism</keyword>
<protein>
    <recommendedName>
        <fullName evidence="4 13">Tetraacyldisaccharide 4'-kinase</fullName>
        <ecNumber evidence="3 13">2.7.1.130</ecNumber>
    </recommendedName>
    <alternativeName>
        <fullName evidence="12 13">Lipid A 4'-kinase</fullName>
    </alternativeName>
</protein>
<dbReference type="PANTHER" id="PTHR42724">
    <property type="entry name" value="TETRAACYLDISACCHARIDE 4'-KINASE"/>
    <property type="match status" value="1"/>
</dbReference>
<dbReference type="InterPro" id="IPR003758">
    <property type="entry name" value="LpxK"/>
</dbReference>
<dbReference type="RefSeq" id="WP_203326637.1">
    <property type="nucleotide sequence ID" value="NZ_CP069213.1"/>
</dbReference>
<dbReference type="Proteomes" id="UP000596252">
    <property type="component" value="Chromosome"/>
</dbReference>
<keyword evidence="6 13" id="KW-0441">Lipid A biosynthesis</keyword>
<keyword evidence="14" id="KW-0472">Membrane</keyword>
<evidence type="ECO:0000256" key="11">
    <source>
        <dbReference type="ARBA" id="ARBA00023098"/>
    </source>
</evidence>
<dbReference type="EC" id="2.7.1.130" evidence="3 13"/>
<keyword evidence="16" id="KW-1185">Reference proteome</keyword>
<dbReference type="GO" id="GO:0009029">
    <property type="term" value="F:lipid-A 4'-kinase activity"/>
    <property type="evidence" value="ECO:0007669"/>
    <property type="project" value="UniProtKB-EC"/>
</dbReference>
<evidence type="ECO:0000256" key="7">
    <source>
        <dbReference type="ARBA" id="ARBA00022679"/>
    </source>
</evidence>
<dbReference type="Pfam" id="PF02606">
    <property type="entry name" value="LpxK"/>
    <property type="match status" value="1"/>
</dbReference>
<accession>A0ABX7G6X4</accession>
<keyword evidence="5 13" id="KW-0444">Lipid biosynthesis</keyword>
<keyword evidence="7 13" id="KW-0808">Transferase</keyword>
<comment type="catalytic activity">
    <reaction evidence="13">
        <text>a lipid A disaccharide + ATP = a lipid IVA + ADP + H(+)</text>
        <dbReference type="Rhea" id="RHEA:67840"/>
        <dbReference type="ChEBI" id="CHEBI:15378"/>
        <dbReference type="ChEBI" id="CHEBI:30616"/>
        <dbReference type="ChEBI" id="CHEBI:176343"/>
        <dbReference type="ChEBI" id="CHEBI:176425"/>
        <dbReference type="ChEBI" id="CHEBI:456216"/>
        <dbReference type="EC" id="2.7.1.130"/>
    </reaction>
</comment>
<evidence type="ECO:0000256" key="4">
    <source>
        <dbReference type="ARBA" id="ARBA00016436"/>
    </source>
</evidence>
<feature type="transmembrane region" description="Helical" evidence="14">
    <location>
        <begin position="15"/>
        <end position="36"/>
    </location>
</feature>
<keyword evidence="8 13" id="KW-0547">Nucleotide-binding</keyword>
<evidence type="ECO:0000313" key="16">
    <source>
        <dbReference type="Proteomes" id="UP000596252"/>
    </source>
</evidence>
<dbReference type="InterPro" id="IPR027417">
    <property type="entry name" value="P-loop_NTPase"/>
</dbReference>
<sequence>MQSFVHKIWYQGHPAAWLLLPLSLLFWLISSLRRWAFRLGLKRSQRLPVPVVVVGNITAGGSGKTPTVLYLIDMLRREGWRPGVISRGYGASFEGEREVVAGMSPAEVGDEPAMIAMRTGVPMVVGRNRIKAAHKLLQCHDVNVILCDDGLQHYALARDVEILVIDGERRFGNGWLLPAGPLREGRWRKDTVNFVLCNGASAEADEYAMTLEPTGLLPVAAIHGKAKDSNTNEQDSSAPRPGDVVNAMAGIGNPERFFSTLRAQGFVLKKTHEFADHMAFSAADIAAVDDGRPLLMTEKDSVKCREFAKQHWWYLAVDANLPPTFSPRLLDALNRAATAKQGNTHGL</sequence>
<evidence type="ECO:0000256" key="1">
    <source>
        <dbReference type="ARBA" id="ARBA00002274"/>
    </source>
</evidence>
<evidence type="ECO:0000256" key="2">
    <source>
        <dbReference type="ARBA" id="ARBA00004870"/>
    </source>
</evidence>
<dbReference type="PANTHER" id="PTHR42724:SF1">
    <property type="entry name" value="TETRAACYLDISACCHARIDE 4'-KINASE, MITOCHONDRIAL-RELATED"/>
    <property type="match status" value="1"/>
</dbReference>
<dbReference type="NCBIfam" id="TIGR00682">
    <property type="entry name" value="lpxK"/>
    <property type="match status" value="1"/>
</dbReference>
<feature type="binding site" evidence="13">
    <location>
        <begin position="58"/>
        <end position="65"/>
    </location>
    <ligand>
        <name>ATP</name>
        <dbReference type="ChEBI" id="CHEBI:30616"/>
    </ligand>
</feature>
<evidence type="ECO:0000256" key="3">
    <source>
        <dbReference type="ARBA" id="ARBA00012071"/>
    </source>
</evidence>
<evidence type="ECO:0000313" key="15">
    <source>
        <dbReference type="EMBL" id="QRH03070.1"/>
    </source>
</evidence>
<reference evidence="15 16" key="1">
    <citation type="journal article" date="2012" name="Antonie Van Leeuwenhoek">
        <title>Shewanella litorisediminis sp. nov., a gammaproteobacterium isolated from a tidal flat sediment.</title>
        <authorList>
            <person name="Lee M.H."/>
            <person name="Yoon J.H."/>
        </authorList>
    </citation>
    <scope>NUCLEOTIDE SEQUENCE [LARGE SCALE GENOMIC DNA]</scope>
    <source>
        <strain evidence="15 16">SMK1-12</strain>
    </source>
</reference>
<comment type="function">
    <text evidence="1 13">Transfers the gamma-phosphate of ATP to the 4'-position of a tetraacyldisaccharide 1-phosphate intermediate (termed DS-1-P) to form tetraacyldisaccharide 1,4'-bis-phosphate (lipid IVA).</text>
</comment>
<evidence type="ECO:0000256" key="5">
    <source>
        <dbReference type="ARBA" id="ARBA00022516"/>
    </source>
</evidence>
<keyword evidence="14" id="KW-0812">Transmembrane</keyword>